<evidence type="ECO:0000313" key="1">
    <source>
        <dbReference type="EMBL" id="NEK74132.1"/>
    </source>
</evidence>
<dbReference type="AlphaFoldDB" id="A0A6B3KPQ5"/>
<sequence>MCCRRRRCAGVRACRAIATATVTIHVPTQRQAWAHSVHAWRWQLANCNAVMHCSTASTSARRCKRKLSRQRRRGASER</sequence>
<accession>A0A6B3KPQ5</accession>
<proteinExistence type="predicted"/>
<reference evidence="1" key="1">
    <citation type="submission" date="2019-11" db="EMBL/GenBank/DDBJ databases">
        <title>Genome-resolved metagenomics to study the prevalence of co-infection and intraspecific heterogeneity among plant pathogen metapopulations.</title>
        <authorList>
            <person name="Newberry E."/>
            <person name="Bhandari R."/>
            <person name="Kemble J."/>
            <person name="Sikora E."/>
            <person name="Potnis N."/>
        </authorList>
    </citation>
    <scope>NUCLEOTIDE SEQUENCE</scope>
    <source>
        <strain evidence="1">Xe_Pep_Tuscaloosa_18b</strain>
    </source>
</reference>
<protein>
    <submittedName>
        <fullName evidence="1">Uncharacterized protein</fullName>
    </submittedName>
</protein>
<dbReference type="EMBL" id="JAAGYV010000119">
    <property type="protein sequence ID" value="NEK74132.1"/>
    <property type="molecule type" value="Genomic_DNA"/>
</dbReference>
<organism evidence="1">
    <name type="scientific">Xanthomonas euvesicatoria</name>
    <dbReference type="NCBI Taxonomy" id="456327"/>
    <lineage>
        <taxon>Bacteria</taxon>
        <taxon>Pseudomonadati</taxon>
        <taxon>Pseudomonadota</taxon>
        <taxon>Gammaproteobacteria</taxon>
        <taxon>Lysobacterales</taxon>
        <taxon>Lysobacteraceae</taxon>
        <taxon>Xanthomonas</taxon>
    </lineage>
</organism>
<name>A0A6B3KPQ5_XANEU</name>
<comment type="caution">
    <text evidence="1">The sequence shown here is derived from an EMBL/GenBank/DDBJ whole genome shotgun (WGS) entry which is preliminary data.</text>
</comment>
<gene>
    <name evidence="1" type="ORF">G3W62_15345</name>
</gene>